<keyword evidence="2" id="KW-0479">Metal-binding</keyword>
<name>I7LKS4_9CLOT</name>
<dbReference type="AlphaFoldDB" id="I7LKS4"/>
<comment type="caution">
    <text evidence="6">The sequence shown here is derived from an EMBL/GenBank/DDBJ whole genome shotgun (WGS) entry which is preliminary data.</text>
</comment>
<evidence type="ECO:0000313" key="7">
    <source>
        <dbReference type="Proteomes" id="UP000007652"/>
    </source>
</evidence>
<organism evidence="6 7">
    <name type="scientific">Caloramator australicus RC3</name>
    <dbReference type="NCBI Taxonomy" id="857293"/>
    <lineage>
        <taxon>Bacteria</taxon>
        <taxon>Bacillati</taxon>
        <taxon>Bacillota</taxon>
        <taxon>Clostridia</taxon>
        <taxon>Eubacteriales</taxon>
        <taxon>Clostridiaceae</taxon>
        <taxon>Caloramator</taxon>
    </lineage>
</organism>
<dbReference type="EMBL" id="CAKP01000138">
    <property type="protein sequence ID" value="CCJ34680.1"/>
    <property type="molecule type" value="Genomic_DNA"/>
</dbReference>
<dbReference type="eggNOG" id="COG0491">
    <property type="taxonomic scope" value="Bacteria"/>
</dbReference>
<evidence type="ECO:0000256" key="3">
    <source>
        <dbReference type="ARBA" id="ARBA00022801"/>
    </source>
</evidence>
<dbReference type="PANTHER" id="PTHR46233">
    <property type="entry name" value="HYDROXYACYLGLUTATHIONE HYDROLASE GLOC"/>
    <property type="match status" value="1"/>
</dbReference>
<protein>
    <submittedName>
        <fullName evidence="6">Hydroxyacylglutathione hydrolase</fullName>
        <ecNumber evidence="6">3.1.2.6</ecNumber>
    </submittedName>
</protein>
<keyword evidence="3 6" id="KW-0378">Hydrolase</keyword>
<keyword evidence="4" id="KW-0862">Zinc</keyword>
<proteinExistence type="predicted"/>
<evidence type="ECO:0000256" key="1">
    <source>
        <dbReference type="ARBA" id="ARBA00001947"/>
    </source>
</evidence>
<dbReference type="RefSeq" id="WP_008909923.1">
    <property type="nucleotide sequence ID" value="NZ_CAKP01000138.1"/>
</dbReference>
<dbReference type="OrthoDB" id="9802248at2"/>
<dbReference type="EC" id="3.1.2.6" evidence="6"/>
<reference evidence="6 7" key="1">
    <citation type="journal article" date="2011" name="J. Bacteriol.">
        <title>Draft genome sequence of Caloramator australicus strain RC3T, a thermoanaerobe from the Great Artesian Basin of Australia.</title>
        <authorList>
            <person name="Ogg C.D."/>
            <person name="Patel B.K.C."/>
        </authorList>
    </citation>
    <scope>NUCLEOTIDE SEQUENCE [LARGE SCALE GENOMIC DNA]</scope>
    <source>
        <strain evidence="6 7">RC3</strain>
    </source>
</reference>
<dbReference type="Gene3D" id="3.60.15.10">
    <property type="entry name" value="Ribonuclease Z/Hydroxyacylglutathione hydrolase-like"/>
    <property type="match status" value="1"/>
</dbReference>
<sequence length="206" mass="22795">MIFEAFQLGYFQTNCYLIGDEKTKECAIVDPGGTPDKVLKRCEELGLKIKYILLTHGHGDHIAGVERIKTKSGAKVLMGKEDEYLVNGGTQELIPIFRNIKPFLPDGYLREGDIIDVGNLKIEVIETPGHTPGGLCFKIGNILLSGDTLFQGSIGRTDFPKGSFETLINSIKNKLLILNDETKVFPGHGPSTTIEKEKKFNPFLNE</sequence>
<dbReference type="InterPro" id="IPR001279">
    <property type="entry name" value="Metallo-B-lactamas"/>
</dbReference>
<dbReference type="CDD" id="cd06262">
    <property type="entry name" value="metallo-hydrolase-like_MBL-fold"/>
    <property type="match status" value="1"/>
</dbReference>
<dbReference type="Proteomes" id="UP000007652">
    <property type="component" value="Unassembled WGS sequence"/>
</dbReference>
<dbReference type="PANTHER" id="PTHR46233:SF3">
    <property type="entry name" value="HYDROXYACYLGLUTATHIONE HYDROLASE GLOC"/>
    <property type="match status" value="1"/>
</dbReference>
<dbReference type="InterPro" id="IPR051453">
    <property type="entry name" value="MBL_Glyoxalase_II"/>
</dbReference>
<evidence type="ECO:0000256" key="4">
    <source>
        <dbReference type="ARBA" id="ARBA00022833"/>
    </source>
</evidence>
<dbReference type="GO" id="GO:0004416">
    <property type="term" value="F:hydroxyacylglutathione hydrolase activity"/>
    <property type="evidence" value="ECO:0007669"/>
    <property type="project" value="UniProtKB-EC"/>
</dbReference>
<gene>
    <name evidence="6" type="ORF">CAAU_2597</name>
</gene>
<dbReference type="GO" id="GO:0046872">
    <property type="term" value="F:metal ion binding"/>
    <property type="evidence" value="ECO:0007669"/>
    <property type="project" value="UniProtKB-KW"/>
</dbReference>
<keyword evidence="7" id="KW-1185">Reference proteome</keyword>
<comment type="cofactor">
    <cofactor evidence="1">
        <name>Zn(2+)</name>
        <dbReference type="ChEBI" id="CHEBI:29105"/>
    </cofactor>
</comment>
<dbReference type="Pfam" id="PF00753">
    <property type="entry name" value="Lactamase_B"/>
    <property type="match status" value="1"/>
</dbReference>
<dbReference type="STRING" id="857293.CAAU_2597"/>
<evidence type="ECO:0000313" key="6">
    <source>
        <dbReference type="EMBL" id="CCJ34680.1"/>
    </source>
</evidence>
<dbReference type="SUPFAM" id="SSF56281">
    <property type="entry name" value="Metallo-hydrolase/oxidoreductase"/>
    <property type="match status" value="1"/>
</dbReference>
<dbReference type="SMART" id="SM00849">
    <property type="entry name" value="Lactamase_B"/>
    <property type="match status" value="1"/>
</dbReference>
<accession>I7LKS4</accession>
<evidence type="ECO:0000256" key="2">
    <source>
        <dbReference type="ARBA" id="ARBA00022723"/>
    </source>
</evidence>
<evidence type="ECO:0000259" key="5">
    <source>
        <dbReference type="SMART" id="SM00849"/>
    </source>
</evidence>
<feature type="domain" description="Metallo-beta-lactamase" evidence="5">
    <location>
        <begin position="12"/>
        <end position="188"/>
    </location>
</feature>
<dbReference type="InterPro" id="IPR036866">
    <property type="entry name" value="RibonucZ/Hydroxyglut_hydro"/>
</dbReference>